<dbReference type="PANTHER" id="PTHR45527:SF1">
    <property type="entry name" value="FATTY ACID SYNTHASE"/>
    <property type="match status" value="1"/>
</dbReference>
<dbReference type="EMBL" id="JACHMN010000001">
    <property type="protein sequence ID" value="MBB5867074.1"/>
    <property type="molecule type" value="Genomic_DNA"/>
</dbReference>
<dbReference type="SUPFAM" id="SSF52777">
    <property type="entry name" value="CoA-dependent acyltransferases"/>
    <property type="match status" value="2"/>
</dbReference>
<dbReference type="InterPro" id="IPR001242">
    <property type="entry name" value="Condensation_dom"/>
</dbReference>
<organism evidence="2 3">
    <name type="scientific">Allocatelliglobosispora scoriae</name>
    <dbReference type="NCBI Taxonomy" id="643052"/>
    <lineage>
        <taxon>Bacteria</taxon>
        <taxon>Bacillati</taxon>
        <taxon>Actinomycetota</taxon>
        <taxon>Actinomycetes</taxon>
        <taxon>Micromonosporales</taxon>
        <taxon>Micromonosporaceae</taxon>
        <taxon>Allocatelliglobosispora</taxon>
    </lineage>
</organism>
<gene>
    <name evidence="2" type="ORF">F4553_000453</name>
</gene>
<reference evidence="2 3" key="1">
    <citation type="submission" date="2020-08" db="EMBL/GenBank/DDBJ databases">
        <title>Sequencing the genomes of 1000 actinobacteria strains.</title>
        <authorList>
            <person name="Klenk H.-P."/>
        </authorList>
    </citation>
    <scope>NUCLEOTIDE SEQUENCE [LARGE SCALE GENOMIC DNA]</scope>
    <source>
        <strain evidence="2 3">DSM 45362</strain>
    </source>
</reference>
<dbReference type="Gene3D" id="3.30.559.10">
    <property type="entry name" value="Chloramphenicol acetyltransferase-like domain"/>
    <property type="match status" value="1"/>
</dbReference>
<dbReference type="GO" id="GO:0043041">
    <property type="term" value="P:amino acid activation for nonribosomal peptide biosynthetic process"/>
    <property type="evidence" value="ECO:0007669"/>
    <property type="project" value="TreeGrafter"/>
</dbReference>
<name>A0A841BFK6_9ACTN</name>
<comment type="caution">
    <text evidence="2">The sequence shown here is derived from an EMBL/GenBank/DDBJ whole genome shotgun (WGS) entry which is preliminary data.</text>
</comment>
<sequence length="450" mass="48167">MHFDLELDIAFSAGRSGAGPATWGQHAIWDAMRTLGTDAARYNVAGGARLDPPITRSRLTAVLGELACLHDSLRTRLSADDGGLRQVVYSRGAVPLVVRQSTAEELGRSANVLYGELRALPFDVEHEWPVRVGAVEVDGLVHHVVFALSHTASDGWGVRNLIADFTDLCGGRSVASILAGNGRLQPLDEAGFQASGRGRRRDAAARRFWRDLLHSGPPNLFPATAGRPAAQPFPNAVLHSPALALATEHVARYLAVSPASVLLAAAAASMGRLTGVSEAVFQVVVNNRFLPGLADVVNTVAQEGLLHVAETDGDFSLLVRRTFGATVSTHWHAYYDKLALDSDIATSRDRGDVIGDHSCVVNDFRGLVPDETWVRPEPVPLARALSRTVLTWPVEFEPRPNLSFALDAAAVSGAIELAMTADSAVLPRPDMERFLFGIESLVVGEALAHS</sequence>
<dbReference type="GO" id="GO:0031177">
    <property type="term" value="F:phosphopantetheine binding"/>
    <property type="evidence" value="ECO:0007669"/>
    <property type="project" value="TreeGrafter"/>
</dbReference>
<dbReference type="GO" id="GO:0008610">
    <property type="term" value="P:lipid biosynthetic process"/>
    <property type="evidence" value="ECO:0007669"/>
    <property type="project" value="UniProtKB-ARBA"/>
</dbReference>
<dbReference type="Pfam" id="PF00668">
    <property type="entry name" value="Condensation"/>
    <property type="match status" value="1"/>
</dbReference>
<dbReference type="Gene3D" id="3.30.559.30">
    <property type="entry name" value="Nonribosomal peptide synthetase, condensation domain"/>
    <property type="match status" value="1"/>
</dbReference>
<dbReference type="RefSeq" id="WP_184831377.1">
    <property type="nucleotide sequence ID" value="NZ_JACHMN010000001.1"/>
</dbReference>
<dbReference type="Proteomes" id="UP000587527">
    <property type="component" value="Unassembled WGS sequence"/>
</dbReference>
<feature type="domain" description="Condensation" evidence="1">
    <location>
        <begin position="34"/>
        <end position="349"/>
    </location>
</feature>
<proteinExistence type="predicted"/>
<keyword evidence="3" id="KW-1185">Reference proteome</keyword>
<evidence type="ECO:0000313" key="2">
    <source>
        <dbReference type="EMBL" id="MBB5867074.1"/>
    </source>
</evidence>
<evidence type="ECO:0000313" key="3">
    <source>
        <dbReference type="Proteomes" id="UP000587527"/>
    </source>
</evidence>
<protein>
    <recommendedName>
        <fullName evidence="1">Condensation domain-containing protein</fullName>
    </recommendedName>
</protein>
<evidence type="ECO:0000259" key="1">
    <source>
        <dbReference type="Pfam" id="PF00668"/>
    </source>
</evidence>
<dbReference type="GO" id="GO:0044550">
    <property type="term" value="P:secondary metabolite biosynthetic process"/>
    <property type="evidence" value="ECO:0007669"/>
    <property type="project" value="TreeGrafter"/>
</dbReference>
<dbReference type="GO" id="GO:0005737">
    <property type="term" value="C:cytoplasm"/>
    <property type="evidence" value="ECO:0007669"/>
    <property type="project" value="TreeGrafter"/>
</dbReference>
<dbReference type="AlphaFoldDB" id="A0A841BFK6"/>
<dbReference type="GO" id="GO:0003824">
    <property type="term" value="F:catalytic activity"/>
    <property type="evidence" value="ECO:0007669"/>
    <property type="project" value="InterPro"/>
</dbReference>
<accession>A0A841BFK6</accession>
<dbReference type="InterPro" id="IPR023213">
    <property type="entry name" value="CAT-like_dom_sf"/>
</dbReference>
<dbReference type="PANTHER" id="PTHR45527">
    <property type="entry name" value="NONRIBOSOMAL PEPTIDE SYNTHETASE"/>
    <property type="match status" value="1"/>
</dbReference>